<dbReference type="AlphaFoldDB" id="A0A9X3S498"/>
<evidence type="ECO:0000256" key="2">
    <source>
        <dbReference type="ARBA" id="ARBA00038022"/>
    </source>
</evidence>
<feature type="repeat" description="WD" evidence="3">
    <location>
        <begin position="692"/>
        <end position="731"/>
    </location>
</feature>
<reference evidence="5" key="1">
    <citation type="submission" date="2022-10" db="EMBL/GenBank/DDBJ databases">
        <title>The WGS of Solirubrobacter ginsenosidimutans DSM 21036.</title>
        <authorList>
            <person name="Jiang Z."/>
        </authorList>
    </citation>
    <scope>NUCLEOTIDE SEQUENCE</scope>
    <source>
        <strain evidence="5">DSM 21036</strain>
    </source>
</reference>
<dbReference type="RefSeq" id="WP_270042156.1">
    <property type="nucleotide sequence ID" value="NZ_JAPDOD010000021.1"/>
</dbReference>
<keyword evidence="1" id="KW-0677">Repeat</keyword>
<dbReference type="Gene3D" id="1.25.40.370">
    <property type="match status" value="1"/>
</dbReference>
<gene>
    <name evidence="5" type="ORF">OM076_21770</name>
</gene>
<dbReference type="SUPFAM" id="SSF52540">
    <property type="entry name" value="P-loop containing nucleoside triphosphate hydrolases"/>
    <property type="match status" value="1"/>
</dbReference>
<feature type="repeat" description="WD" evidence="3">
    <location>
        <begin position="947"/>
        <end position="979"/>
    </location>
</feature>
<dbReference type="InterPro" id="IPR051191">
    <property type="entry name" value="DCAF12"/>
</dbReference>
<organism evidence="5 6">
    <name type="scientific">Solirubrobacter ginsenosidimutans</name>
    <dbReference type="NCBI Taxonomy" id="490573"/>
    <lineage>
        <taxon>Bacteria</taxon>
        <taxon>Bacillati</taxon>
        <taxon>Actinomycetota</taxon>
        <taxon>Thermoleophilia</taxon>
        <taxon>Solirubrobacterales</taxon>
        <taxon>Solirubrobacteraceae</taxon>
        <taxon>Solirubrobacter</taxon>
    </lineage>
</organism>
<evidence type="ECO:0000259" key="4">
    <source>
        <dbReference type="Pfam" id="PF13271"/>
    </source>
</evidence>
<feature type="domain" description="DUF4062" evidence="4">
    <location>
        <begin position="12"/>
        <end position="104"/>
    </location>
</feature>
<dbReference type="PANTHER" id="PTHR19860:SF40">
    <property type="entry name" value="WD40 REPEAT-CONTAINING PROTEIN"/>
    <property type="match status" value="1"/>
</dbReference>
<accession>A0A9X3S498</accession>
<dbReference type="InterPro" id="IPR015943">
    <property type="entry name" value="WD40/YVTN_repeat-like_dom_sf"/>
</dbReference>
<protein>
    <submittedName>
        <fullName evidence="5">DUF4062 domain-containing protein</fullName>
    </submittedName>
</protein>
<proteinExistence type="inferred from homology"/>
<dbReference type="PANTHER" id="PTHR19860">
    <property type="entry name" value="DDB1- AND CUL4-ASSOCIATED FACTOR 12-RELATED"/>
    <property type="match status" value="1"/>
</dbReference>
<dbReference type="CDD" id="cd00200">
    <property type="entry name" value="WD40"/>
    <property type="match status" value="1"/>
</dbReference>
<dbReference type="InterPro" id="IPR027417">
    <property type="entry name" value="P-loop_NTPase"/>
</dbReference>
<sequence length="1276" mass="136023">MDATRWQRVGLFISSTFDDMHAERDYLVKRVLPELQEWCEERRLRLVDIDLRWGVVEPDMTGIVRKCLAAIDASQPLFLCLLGQRRGTIVERGATVTELELAHALAGPCHVLAYLRDPSPRLPALYTTAFDPEAAHERTRAWARAEAEVTRRYSAVWDPDATTPELRLPGASEESNAERCRGRLTQFACDARPLAEPLLEDLRAAILADHPDRASGFSPGRLERELGQQEQVLAAAAEATVVREATFAALDAYADGADDTLFALTGPSGIGKTTALAGWVRRRRAAGELVRCRSVGASDGSTAVETVLQSLLEEVGATPQEPLRDTWLDALAGETVVLDGLDQLDAGLDDLDWLPWTLPEGVRLIVSFAGPGALGERMVAGGDVIVHEVAPFEDPATRRRLVVDYLAGYLKELAPELVEELIAFPAASNPLYLKVVLSELRVFGPHASLKEELDARFGEDAVSAFDAVLARIERDAGGEAAPDVFGLLACARAGLSAPEIAGALGDPALADEVHGLLRQVRAFTARRAGRYDFLHASFADAARARYVTPERQAALAAYFDALPLWSGGVPNARKVAELPFHLGAAGQTARAAEVLSDLRFIEAKCAAGMTSALLADYAAVEAAPFAAFVRQESHALSRYATTRGFTLQHAYNWRRAGPVREAAERALGDGEPPLWLRRLDPPADGGPELATLEGHDGGVTDVAFAGSDLLSAGLDGTVIAWNTATWRRRERVVRVDSGINSCAAYGDLVAVGCEDGSVRVHDRARNATVMCEGVFEHSARRCRFLPDGRLLSVGRFGLRIHDPRSGELLHTFHGDETIQDCDPEVGGLIALACSDADVNLYDPVAGELVASLGLPRGEGQAWGCRRSPDGSLLLAGGGKFQYSDDVGPFGECVVWDTRTHEVVHKHRFRVMVSAVAFSPDGASYVVGLLDGSLELFDTRTGDRLASVDAHAKTVRSLQLSPTGEVLASASLDGRVRAWDAAALARATEAAPGNGLFCAIASDGRTASVWSGTPNGFDYAFRQRDYDLVTATKVRDEPLYLDGEASHIAMFRLDPMTLLTGVRISADAAGPPHATAPVAGAGDYWLLASSARMFPFDLSLAPALPEALRSRQNVRWARARDGRYALLEQPGALVVGAHTVLLPGDAMPPHLPQVAFDGERVLCISGNALCAVSGGVCTVLHEGAGPLAAFCASGDRVAVAGEDGVHVLGEGRIHAAPSLDCAFADDVVVSLGTDGVLRVGDAVFVGATALTAFAVAGRTLVATDTGGTVYLLALSTP</sequence>
<dbReference type="InterPro" id="IPR025139">
    <property type="entry name" value="DUF4062"/>
</dbReference>
<dbReference type="Gene3D" id="3.40.50.300">
    <property type="entry name" value="P-loop containing nucleotide triphosphate hydrolases"/>
    <property type="match status" value="1"/>
</dbReference>
<dbReference type="PROSITE" id="PS50294">
    <property type="entry name" value="WD_REPEATS_REGION"/>
    <property type="match status" value="2"/>
</dbReference>
<dbReference type="InterPro" id="IPR011047">
    <property type="entry name" value="Quinoprotein_ADH-like_sf"/>
</dbReference>
<evidence type="ECO:0000313" key="5">
    <source>
        <dbReference type="EMBL" id="MDA0162916.1"/>
    </source>
</evidence>
<dbReference type="SUPFAM" id="SSF50998">
    <property type="entry name" value="Quinoprotein alcohol dehydrogenase-like"/>
    <property type="match status" value="1"/>
</dbReference>
<comment type="caution">
    <text evidence="5">The sequence shown here is derived from an EMBL/GenBank/DDBJ whole genome shotgun (WGS) entry which is preliminary data.</text>
</comment>
<dbReference type="PROSITE" id="PS50082">
    <property type="entry name" value="WD_REPEATS_2"/>
    <property type="match status" value="3"/>
</dbReference>
<dbReference type="SMART" id="SM00320">
    <property type="entry name" value="WD40"/>
    <property type="match status" value="8"/>
</dbReference>
<keyword evidence="6" id="KW-1185">Reference proteome</keyword>
<keyword evidence="3" id="KW-0853">WD repeat</keyword>
<name>A0A9X3S498_9ACTN</name>
<dbReference type="Pfam" id="PF13271">
    <property type="entry name" value="DUF4062"/>
    <property type="match status" value="1"/>
</dbReference>
<dbReference type="InterPro" id="IPR001680">
    <property type="entry name" value="WD40_rpt"/>
</dbReference>
<evidence type="ECO:0000313" key="6">
    <source>
        <dbReference type="Proteomes" id="UP001149140"/>
    </source>
</evidence>
<dbReference type="Pfam" id="PF00400">
    <property type="entry name" value="WD40"/>
    <property type="match status" value="2"/>
</dbReference>
<dbReference type="Proteomes" id="UP001149140">
    <property type="component" value="Unassembled WGS sequence"/>
</dbReference>
<feature type="repeat" description="WD" evidence="3">
    <location>
        <begin position="912"/>
        <end position="946"/>
    </location>
</feature>
<dbReference type="GO" id="GO:0080008">
    <property type="term" value="C:Cul4-RING E3 ubiquitin ligase complex"/>
    <property type="evidence" value="ECO:0007669"/>
    <property type="project" value="TreeGrafter"/>
</dbReference>
<dbReference type="Gene3D" id="2.130.10.10">
    <property type="entry name" value="YVTN repeat-like/Quinoprotein amine dehydrogenase"/>
    <property type="match status" value="2"/>
</dbReference>
<evidence type="ECO:0000256" key="1">
    <source>
        <dbReference type="ARBA" id="ARBA00022737"/>
    </source>
</evidence>
<evidence type="ECO:0000256" key="3">
    <source>
        <dbReference type="PROSITE-ProRule" id="PRU00221"/>
    </source>
</evidence>
<comment type="similarity">
    <text evidence="2">Belongs to the WD repeat DCAF12 family.</text>
</comment>
<dbReference type="EMBL" id="JAPDOD010000021">
    <property type="protein sequence ID" value="MDA0162916.1"/>
    <property type="molecule type" value="Genomic_DNA"/>
</dbReference>